<keyword evidence="7 10" id="KW-1208">Phospholipid metabolism</keyword>
<dbReference type="Pfam" id="PF02504">
    <property type="entry name" value="FA_synthesis"/>
    <property type="match status" value="1"/>
</dbReference>
<dbReference type="SUPFAM" id="SSF53659">
    <property type="entry name" value="Isocitrate/Isopropylmalate dehydrogenase-like"/>
    <property type="match status" value="1"/>
</dbReference>
<name>A0A8J7UVE9_9BACT</name>
<keyword evidence="12" id="KW-1185">Reference proteome</keyword>
<evidence type="ECO:0000256" key="6">
    <source>
        <dbReference type="ARBA" id="ARBA00023209"/>
    </source>
</evidence>
<dbReference type="GO" id="GO:0005737">
    <property type="term" value="C:cytoplasm"/>
    <property type="evidence" value="ECO:0007669"/>
    <property type="project" value="UniProtKB-SubCell"/>
</dbReference>
<proteinExistence type="inferred from homology"/>
<organism evidence="11 12">
    <name type="scientific">Natronogracilivirga saccharolytica</name>
    <dbReference type="NCBI Taxonomy" id="2812953"/>
    <lineage>
        <taxon>Bacteria</taxon>
        <taxon>Pseudomonadati</taxon>
        <taxon>Balneolota</taxon>
        <taxon>Balneolia</taxon>
        <taxon>Balneolales</taxon>
        <taxon>Cyclonatronaceae</taxon>
        <taxon>Natronogracilivirga</taxon>
    </lineage>
</organism>
<dbReference type="Proteomes" id="UP000673975">
    <property type="component" value="Unassembled WGS sequence"/>
</dbReference>
<dbReference type="HAMAP" id="MF_00019">
    <property type="entry name" value="PlsX"/>
    <property type="match status" value="1"/>
</dbReference>
<dbReference type="GO" id="GO:0043811">
    <property type="term" value="F:phosphate:acyl-[acyl carrier protein] acyltransferase activity"/>
    <property type="evidence" value="ECO:0007669"/>
    <property type="project" value="UniProtKB-UniRule"/>
</dbReference>
<dbReference type="GO" id="GO:0008654">
    <property type="term" value="P:phospholipid biosynthetic process"/>
    <property type="evidence" value="ECO:0007669"/>
    <property type="project" value="UniProtKB-KW"/>
</dbReference>
<keyword evidence="2 10" id="KW-0963">Cytoplasm</keyword>
<reference evidence="11" key="1">
    <citation type="submission" date="2021-02" db="EMBL/GenBank/DDBJ databases">
        <title>Natronogracilivirga saccharolytica gen. nov. sp. nov. a new anaerobic, haloalkiliphilic carbohydrate-fermenting bacterium from soda lake and proposing of Cyclonatronumiaceae fam. nov. in the phylum Balneolaeota.</title>
        <authorList>
            <person name="Zhilina T.N."/>
            <person name="Sorokin D.Y."/>
            <person name="Zavarzina D.G."/>
            <person name="Toshchakov S.V."/>
            <person name="Kublanov I.V."/>
        </authorList>
    </citation>
    <scope>NUCLEOTIDE SEQUENCE</scope>
    <source>
        <strain evidence="11">Z-1702</strain>
    </source>
</reference>
<protein>
    <recommendedName>
        <fullName evidence="8 10">Phosphate acyltransferase</fullName>
        <ecNumber evidence="8 10">2.3.1.274</ecNumber>
    </recommendedName>
    <alternativeName>
        <fullName evidence="10">Acyl-ACP phosphotransacylase</fullName>
    </alternativeName>
    <alternativeName>
        <fullName evidence="10">Acyl-[acyl-carrier-protein]--phosphate acyltransferase</fullName>
    </alternativeName>
    <alternativeName>
        <fullName evidence="10">Phosphate-acyl-ACP acyltransferase</fullName>
    </alternativeName>
</protein>
<dbReference type="NCBIfam" id="TIGR00182">
    <property type="entry name" value="plsX"/>
    <property type="match status" value="1"/>
</dbReference>
<evidence type="ECO:0000256" key="4">
    <source>
        <dbReference type="ARBA" id="ARBA00022679"/>
    </source>
</evidence>
<comment type="similarity">
    <text evidence="10">Belongs to the PlsX family.</text>
</comment>
<evidence type="ECO:0000256" key="7">
    <source>
        <dbReference type="ARBA" id="ARBA00023264"/>
    </source>
</evidence>
<evidence type="ECO:0000256" key="2">
    <source>
        <dbReference type="ARBA" id="ARBA00022490"/>
    </source>
</evidence>
<keyword evidence="5 10" id="KW-0443">Lipid metabolism</keyword>
<dbReference type="EC" id="2.3.1.274" evidence="8 10"/>
<evidence type="ECO:0000256" key="3">
    <source>
        <dbReference type="ARBA" id="ARBA00022516"/>
    </source>
</evidence>
<comment type="subunit">
    <text evidence="9 10">Homodimer. Probably interacts with PlsY.</text>
</comment>
<comment type="caution">
    <text evidence="11">The sequence shown here is derived from an EMBL/GenBank/DDBJ whole genome shotgun (WGS) entry which is preliminary data.</text>
</comment>
<keyword evidence="11" id="KW-0012">Acyltransferase</keyword>
<dbReference type="PANTHER" id="PTHR30100">
    <property type="entry name" value="FATTY ACID/PHOSPHOLIPID SYNTHESIS PROTEIN PLSX"/>
    <property type="match status" value="1"/>
</dbReference>
<dbReference type="UniPathway" id="UPA00085"/>
<sequence length="327" mass="34493">MKIAVDAAGGDFQPENPVKGAIQAVNENAHISVCLVGPEAPVRKELEGLDYPEDRLTVHDAPEIIGMDESPAQAVKTKTRSSIVVGLGMHQKGMVNGFVSAGNTGALMAASAFILGRLDGIIRPTIATFFPTIKGQGLMIDAGANLEVKPEMLFQFGIMGKIFASDIMGIETPRVGLLNVGEEKEKGSETLKKAHQLLEALPSFVGNIEGRDILAGNADVFVCDGITGNILLKFGESIPEALQTLLFAAMKKNQIDGEQKKLVGGLLKEAFAPFDYQAVGGVPFLGVNGISMVGHGGSSPEAIKNMIVNAARMAEIDINKKIITSIA</sequence>
<keyword evidence="4 10" id="KW-0808">Transferase</keyword>
<dbReference type="GO" id="GO:0006633">
    <property type="term" value="P:fatty acid biosynthetic process"/>
    <property type="evidence" value="ECO:0007669"/>
    <property type="project" value="UniProtKB-UniRule"/>
</dbReference>
<evidence type="ECO:0000256" key="9">
    <source>
        <dbReference type="ARBA" id="ARBA00046608"/>
    </source>
</evidence>
<dbReference type="PIRSF" id="PIRSF002465">
    <property type="entry name" value="Phsphlp_syn_PlsX"/>
    <property type="match status" value="1"/>
</dbReference>
<gene>
    <name evidence="10 11" type="primary">plsX</name>
    <name evidence="11" type="ORF">NATSA_07390</name>
</gene>
<dbReference type="Gene3D" id="3.40.718.10">
    <property type="entry name" value="Isopropylmalate Dehydrogenase"/>
    <property type="match status" value="1"/>
</dbReference>
<evidence type="ECO:0000313" key="12">
    <source>
        <dbReference type="Proteomes" id="UP000673975"/>
    </source>
</evidence>
<keyword evidence="6 10" id="KW-0594">Phospholipid biosynthesis</keyword>
<comment type="catalytic activity">
    <reaction evidence="1 10">
        <text>a fatty acyl-[ACP] + phosphate = an acyl phosphate + holo-[ACP]</text>
        <dbReference type="Rhea" id="RHEA:42292"/>
        <dbReference type="Rhea" id="RHEA-COMP:9685"/>
        <dbReference type="Rhea" id="RHEA-COMP:14125"/>
        <dbReference type="ChEBI" id="CHEBI:43474"/>
        <dbReference type="ChEBI" id="CHEBI:59918"/>
        <dbReference type="ChEBI" id="CHEBI:64479"/>
        <dbReference type="ChEBI" id="CHEBI:138651"/>
        <dbReference type="EC" id="2.3.1.274"/>
    </reaction>
</comment>
<evidence type="ECO:0000256" key="1">
    <source>
        <dbReference type="ARBA" id="ARBA00001232"/>
    </source>
</evidence>
<dbReference type="RefSeq" id="WP_210511380.1">
    <property type="nucleotide sequence ID" value="NZ_JAFIDN010000004.1"/>
</dbReference>
<comment type="function">
    <text evidence="10">Catalyzes the reversible formation of acyl-phosphate (acyl-PO(4)) from acyl-[acyl-carrier-protein] (acyl-ACP). This enzyme utilizes acyl-ACP as fatty acyl donor, but not acyl-CoA.</text>
</comment>
<evidence type="ECO:0000256" key="5">
    <source>
        <dbReference type="ARBA" id="ARBA00023098"/>
    </source>
</evidence>
<comment type="subcellular location">
    <subcellularLocation>
        <location evidence="10">Cytoplasm</location>
    </subcellularLocation>
    <text evidence="10">Associated with the membrane possibly through PlsY.</text>
</comment>
<evidence type="ECO:0000256" key="8">
    <source>
        <dbReference type="ARBA" id="ARBA00024069"/>
    </source>
</evidence>
<keyword evidence="3 10" id="KW-0444">Lipid biosynthesis</keyword>
<dbReference type="PANTHER" id="PTHR30100:SF1">
    <property type="entry name" value="PHOSPHATE ACYLTRANSFERASE"/>
    <property type="match status" value="1"/>
</dbReference>
<dbReference type="EMBL" id="JAFIDN010000004">
    <property type="protein sequence ID" value="MBP3192482.1"/>
    <property type="molecule type" value="Genomic_DNA"/>
</dbReference>
<dbReference type="AlphaFoldDB" id="A0A8J7UVE9"/>
<dbReference type="InterPro" id="IPR012281">
    <property type="entry name" value="Phospholipid_synth_PlsX-like"/>
</dbReference>
<accession>A0A8J7UVE9</accession>
<dbReference type="InterPro" id="IPR003664">
    <property type="entry name" value="FA_synthesis"/>
</dbReference>
<evidence type="ECO:0000256" key="10">
    <source>
        <dbReference type="HAMAP-Rule" id="MF_00019"/>
    </source>
</evidence>
<comment type="pathway">
    <text evidence="10">Lipid metabolism; phospholipid metabolism.</text>
</comment>
<evidence type="ECO:0000313" key="11">
    <source>
        <dbReference type="EMBL" id="MBP3192482.1"/>
    </source>
</evidence>